<reference evidence="2 3" key="1">
    <citation type="submission" date="2023-10" db="EMBL/GenBank/DDBJ databases">
        <authorList>
            <person name="Venkata Ramana C."/>
            <person name="Sasikala C."/>
            <person name="Dhurka M."/>
        </authorList>
    </citation>
    <scope>NUCLEOTIDE SEQUENCE [LARGE SCALE GENOMIC DNA]</scope>
    <source>
        <strain evidence="2 3">KCTC 32151</strain>
    </source>
</reference>
<proteinExistence type="predicted"/>
<gene>
    <name evidence="2" type="ORF">R2G56_06360</name>
</gene>
<protein>
    <submittedName>
        <fullName evidence="2">VOC family protein</fullName>
    </submittedName>
</protein>
<dbReference type="CDD" id="cd07247">
    <property type="entry name" value="SgaA_N_like"/>
    <property type="match status" value="1"/>
</dbReference>
<evidence type="ECO:0000313" key="2">
    <source>
        <dbReference type="EMBL" id="MDV6225904.1"/>
    </source>
</evidence>
<dbReference type="InterPro" id="IPR037523">
    <property type="entry name" value="VOC_core"/>
</dbReference>
<evidence type="ECO:0000313" key="3">
    <source>
        <dbReference type="Proteomes" id="UP001185659"/>
    </source>
</evidence>
<dbReference type="SUPFAM" id="SSF54593">
    <property type="entry name" value="Glyoxalase/Bleomycin resistance protein/Dihydroxybiphenyl dioxygenase"/>
    <property type="match status" value="1"/>
</dbReference>
<dbReference type="EMBL" id="JAWLIP010000002">
    <property type="protein sequence ID" value="MDV6225904.1"/>
    <property type="molecule type" value="Genomic_DNA"/>
</dbReference>
<dbReference type="Gene3D" id="3.10.180.10">
    <property type="entry name" value="2,3-Dihydroxybiphenyl 1,2-Dioxygenase, domain 1"/>
    <property type="match status" value="1"/>
</dbReference>
<dbReference type="InterPro" id="IPR004360">
    <property type="entry name" value="Glyas_Fos-R_dOase_dom"/>
</dbReference>
<accession>A0ABU4AI48</accession>
<dbReference type="Proteomes" id="UP001185659">
    <property type="component" value="Unassembled WGS sequence"/>
</dbReference>
<feature type="domain" description="VOC" evidence="1">
    <location>
        <begin position="9"/>
        <end position="124"/>
    </location>
</feature>
<dbReference type="RefSeq" id="WP_113153495.1">
    <property type="nucleotide sequence ID" value="NZ_CP177239.1"/>
</dbReference>
<dbReference type="Pfam" id="PF00903">
    <property type="entry name" value="Glyoxalase"/>
    <property type="match status" value="1"/>
</dbReference>
<sequence length="124" mass="13090">MSATLPLHAVVWAEIPVTDMDRARAFYGAVVENELALQEDGPNPFAVFASKDPQESISGHIYPGKPAPEGTGPTIHLAVAAPLEDAMKRVTDNGGKVVSPIVTIPAGRFVYCLDPDGNSFGIFA</sequence>
<dbReference type="InterPro" id="IPR052164">
    <property type="entry name" value="Anthracycline_SecMetBiosynth"/>
</dbReference>
<name>A0ABU4AI48_9HYPH</name>
<dbReference type="PANTHER" id="PTHR33993">
    <property type="entry name" value="GLYOXALASE-RELATED"/>
    <property type="match status" value="1"/>
</dbReference>
<dbReference type="PROSITE" id="PS51819">
    <property type="entry name" value="VOC"/>
    <property type="match status" value="1"/>
</dbReference>
<dbReference type="InterPro" id="IPR029068">
    <property type="entry name" value="Glyas_Bleomycin-R_OHBP_Dase"/>
</dbReference>
<organism evidence="2 3">
    <name type="scientific">Nitratireductor aquimarinus</name>
    <dbReference type="NCBI Taxonomy" id="889300"/>
    <lineage>
        <taxon>Bacteria</taxon>
        <taxon>Pseudomonadati</taxon>
        <taxon>Pseudomonadota</taxon>
        <taxon>Alphaproteobacteria</taxon>
        <taxon>Hyphomicrobiales</taxon>
        <taxon>Phyllobacteriaceae</taxon>
        <taxon>Nitratireductor</taxon>
    </lineage>
</organism>
<evidence type="ECO:0000259" key="1">
    <source>
        <dbReference type="PROSITE" id="PS51819"/>
    </source>
</evidence>
<keyword evidence="3" id="KW-1185">Reference proteome</keyword>
<comment type="caution">
    <text evidence="2">The sequence shown here is derived from an EMBL/GenBank/DDBJ whole genome shotgun (WGS) entry which is preliminary data.</text>
</comment>